<dbReference type="FunFam" id="2.40.10.10:FF:000068">
    <property type="entry name" value="transmembrane protease serine 2"/>
    <property type="match status" value="1"/>
</dbReference>
<dbReference type="InterPro" id="IPR018114">
    <property type="entry name" value="TRYPSIN_HIS"/>
</dbReference>
<keyword evidence="5 7" id="KW-0720">Serine protease</keyword>
<dbReference type="InterPro" id="IPR009003">
    <property type="entry name" value="Peptidase_S1_PA"/>
</dbReference>
<evidence type="ECO:0000256" key="7">
    <source>
        <dbReference type="RuleBase" id="RU363034"/>
    </source>
</evidence>
<dbReference type="InterPro" id="IPR043504">
    <property type="entry name" value="Peptidase_S1_PA_chymotrypsin"/>
</dbReference>
<dbReference type="RefSeq" id="XP_011493873.1">
    <property type="nucleotide sequence ID" value="XM_011495571.1"/>
</dbReference>
<dbReference type="Proteomes" id="UP000695007">
    <property type="component" value="Unplaced"/>
</dbReference>
<dbReference type="Pfam" id="PF00089">
    <property type="entry name" value="Trypsin"/>
    <property type="match status" value="1"/>
</dbReference>
<protein>
    <submittedName>
        <fullName evidence="11">Chymotrypsin-2-like</fullName>
    </submittedName>
</protein>
<keyword evidence="3 7" id="KW-0645">Protease</keyword>
<evidence type="ECO:0000256" key="5">
    <source>
        <dbReference type="ARBA" id="ARBA00022825"/>
    </source>
</evidence>
<dbReference type="GO" id="GO:0005576">
    <property type="term" value="C:extracellular region"/>
    <property type="evidence" value="ECO:0007669"/>
    <property type="project" value="UniProtKB-SubCell"/>
</dbReference>
<accession>A0AAJ6YB90</accession>
<evidence type="ECO:0000256" key="4">
    <source>
        <dbReference type="ARBA" id="ARBA00022801"/>
    </source>
</evidence>
<evidence type="ECO:0000256" key="8">
    <source>
        <dbReference type="SAM" id="SignalP"/>
    </source>
</evidence>
<comment type="subcellular location">
    <subcellularLocation>
        <location evidence="1">Secreted</location>
        <location evidence="1">Extracellular space</location>
    </subcellularLocation>
</comment>
<dbReference type="InterPro" id="IPR033116">
    <property type="entry name" value="TRYPSIN_SER"/>
</dbReference>
<dbReference type="InterPro" id="IPR001314">
    <property type="entry name" value="Peptidase_S1A"/>
</dbReference>
<dbReference type="GeneID" id="105359092"/>
<evidence type="ECO:0000256" key="1">
    <source>
        <dbReference type="ARBA" id="ARBA00004239"/>
    </source>
</evidence>
<dbReference type="CDD" id="cd00190">
    <property type="entry name" value="Tryp_SPc"/>
    <property type="match status" value="1"/>
</dbReference>
<organism evidence="10 11">
    <name type="scientific">Ceratosolen solmsi marchali</name>
    <dbReference type="NCBI Taxonomy" id="326594"/>
    <lineage>
        <taxon>Eukaryota</taxon>
        <taxon>Metazoa</taxon>
        <taxon>Ecdysozoa</taxon>
        <taxon>Arthropoda</taxon>
        <taxon>Hexapoda</taxon>
        <taxon>Insecta</taxon>
        <taxon>Pterygota</taxon>
        <taxon>Neoptera</taxon>
        <taxon>Endopterygota</taxon>
        <taxon>Hymenoptera</taxon>
        <taxon>Apocrita</taxon>
        <taxon>Proctotrupomorpha</taxon>
        <taxon>Chalcidoidea</taxon>
        <taxon>Agaonidae</taxon>
        <taxon>Agaoninae</taxon>
        <taxon>Ceratosolen</taxon>
    </lineage>
</organism>
<evidence type="ECO:0000259" key="9">
    <source>
        <dbReference type="PROSITE" id="PS50240"/>
    </source>
</evidence>
<evidence type="ECO:0000256" key="3">
    <source>
        <dbReference type="ARBA" id="ARBA00022670"/>
    </source>
</evidence>
<sequence length="259" mass="28767">MNLQLFLCLSLTLSIEVLGKKSRIIGGESADIEEFPFMISLRLVDNNRHICGGTILTERHILTAAHCLTGISNIHTALKVQAGSTYLSSNNATIYNVSCAYIHPLFTGKISLTSQMQHDIAIILLGQLINFNDVQNKVELPTEDVKHGSSAEFIGWGALFYPPRSLSDQLQKTPMSIITYVQCSRYIRYYLRKEQFCGFEDKGIGACMGDSGGPLVINGKIIGINSYVFPCALGLPDVYINVYSYLRFIRQIIARDQCS</sequence>
<dbReference type="PROSITE" id="PS50240">
    <property type="entry name" value="TRYPSIN_DOM"/>
    <property type="match status" value="1"/>
</dbReference>
<keyword evidence="8" id="KW-0732">Signal</keyword>
<evidence type="ECO:0000313" key="10">
    <source>
        <dbReference type="Proteomes" id="UP000695007"/>
    </source>
</evidence>
<evidence type="ECO:0000256" key="2">
    <source>
        <dbReference type="ARBA" id="ARBA00007664"/>
    </source>
</evidence>
<dbReference type="PROSITE" id="PS00135">
    <property type="entry name" value="TRYPSIN_SER"/>
    <property type="match status" value="1"/>
</dbReference>
<dbReference type="FunFam" id="2.40.10.10:FF:000036">
    <property type="entry name" value="Trypsin beta"/>
    <property type="match status" value="1"/>
</dbReference>
<dbReference type="Gene3D" id="2.40.10.10">
    <property type="entry name" value="Trypsin-like serine proteases"/>
    <property type="match status" value="2"/>
</dbReference>
<keyword evidence="6" id="KW-1015">Disulfide bond</keyword>
<dbReference type="PANTHER" id="PTHR24276">
    <property type="entry name" value="POLYSERASE-RELATED"/>
    <property type="match status" value="1"/>
</dbReference>
<evidence type="ECO:0000313" key="11">
    <source>
        <dbReference type="RefSeq" id="XP_011493873.1"/>
    </source>
</evidence>
<dbReference type="GO" id="GO:0004252">
    <property type="term" value="F:serine-type endopeptidase activity"/>
    <property type="evidence" value="ECO:0007669"/>
    <property type="project" value="InterPro"/>
</dbReference>
<evidence type="ECO:0000256" key="6">
    <source>
        <dbReference type="ARBA" id="ARBA00023157"/>
    </source>
</evidence>
<dbReference type="PROSITE" id="PS00134">
    <property type="entry name" value="TRYPSIN_HIS"/>
    <property type="match status" value="1"/>
</dbReference>
<keyword evidence="10" id="KW-1185">Reference proteome</keyword>
<dbReference type="KEGG" id="csol:105359092"/>
<dbReference type="SMART" id="SM00020">
    <property type="entry name" value="Tryp_SPc"/>
    <property type="match status" value="1"/>
</dbReference>
<feature type="signal peptide" evidence="8">
    <location>
        <begin position="1"/>
        <end position="19"/>
    </location>
</feature>
<gene>
    <name evidence="11" type="primary">LOC105359092</name>
</gene>
<feature type="chain" id="PRO_5042464905" evidence="8">
    <location>
        <begin position="20"/>
        <end position="259"/>
    </location>
</feature>
<proteinExistence type="inferred from homology"/>
<reference evidence="11" key="1">
    <citation type="submission" date="2025-08" db="UniProtKB">
        <authorList>
            <consortium name="RefSeq"/>
        </authorList>
    </citation>
    <scope>IDENTIFICATION</scope>
</reference>
<comment type="similarity">
    <text evidence="2">Belongs to the peptidase S1 family.</text>
</comment>
<feature type="domain" description="Peptidase S1" evidence="9">
    <location>
        <begin position="24"/>
        <end position="254"/>
    </location>
</feature>
<dbReference type="PANTHER" id="PTHR24276:SF96">
    <property type="entry name" value="PEPTIDASE S1 DOMAIN-CONTAINING PROTEIN"/>
    <property type="match status" value="1"/>
</dbReference>
<dbReference type="InterPro" id="IPR050430">
    <property type="entry name" value="Peptidase_S1"/>
</dbReference>
<dbReference type="SUPFAM" id="SSF50494">
    <property type="entry name" value="Trypsin-like serine proteases"/>
    <property type="match status" value="1"/>
</dbReference>
<dbReference type="InterPro" id="IPR001254">
    <property type="entry name" value="Trypsin_dom"/>
</dbReference>
<dbReference type="PRINTS" id="PR00722">
    <property type="entry name" value="CHYMOTRYPSIN"/>
</dbReference>
<dbReference type="AlphaFoldDB" id="A0AAJ6YB90"/>
<name>A0AAJ6YB90_9HYME</name>
<keyword evidence="4 7" id="KW-0378">Hydrolase</keyword>
<dbReference type="GO" id="GO:0006508">
    <property type="term" value="P:proteolysis"/>
    <property type="evidence" value="ECO:0007669"/>
    <property type="project" value="UniProtKB-KW"/>
</dbReference>